<comment type="cofactor">
    <cofactor evidence="1">
        <name>Mn(2+)</name>
        <dbReference type="ChEBI" id="CHEBI:29035"/>
    </cofactor>
</comment>
<protein>
    <recommendedName>
        <fullName evidence="18">Protein phosphatase 1E</fullName>
        <ecNumber evidence="5">3.1.3.16</ecNumber>
    </recommendedName>
    <alternativeName>
        <fullName evidence="21">Ca(2+)/calmodulin-dependent protein kinase phosphatase N</fullName>
    </alternativeName>
    <alternativeName>
        <fullName evidence="19">CaMKP-nucleus</fullName>
    </alternativeName>
    <alternativeName>
        <fullName evidence="20">Partner of PIX 1</fullName>
    </alternativeName>
    <alternativeName>
        <fullName evidence="22">Partner of PIX-alpha</fullName>
    </alternativeName>
</protein>
<proteinExistence type="inferred from homology"/>
<evidence type="ECO:0000313" key="26">
    <source>
        <dbReference type="Proteomes" id="UP001497497"/>
    </source>
</evidence>
<keyword evidence="9" id="KW-0677">Repeat</keyword>
<keyword evidence="6" id="KW-0963">Cytoplasm</keyword>
<keyword evidence="11" id="KW-0460">Magnesium</keyword>
<dbReference type="InterPro" id="IPR001932">
    <property type="entry name" value="PPM-type_phosphatase-like_dom"/>
</dbReference>
<dbReference type="GO" id="GO:0004722">
    <property type="term" value="F:protein serine/threonine phosphatase activity"/>
    <property type="evidence" value="ECO:0007669"/>
    <property type="project" value="UniProtKB-EC"/>
</dbReference>
<dbReference type="EC" id="3.1.3.16" evidence="5"/>
<dbReference type="PANTHER" id="PTHR13832">
    <property type="entry name" value="PROTEIN PHOSPHATASE 2C"/>
    <property type="match status" value="1"/>
</dbReference>
<keyword evidence="7" id="KW-0597">Phosphoprotein</keyword>
<dbReference type="SMART" id="SM00332">
    <property type="entry name" value="PP2Cc"/>
    <property type="match status" value="1"/>
</dbReference>
<dbReference type="Proteomes" id="UP001497497">
    <property type="component" value="Unassembled WGS sequence"/>
</dbReference>
<dbReference type="FunFam" id="3.60.40.10:FF:000021">
    <property type="entry name" value="Protein phosphatase, Mg2+/Mn2+-dependent, 1E"/>
    <property type="match status" value="1"/>
</dbReference>
<evidence type="ECO:0000256" key="7">
    <source>
        <dbReference type="ARBA" id="ARBA00022553"/>
    </source>
</evidence>
<dbReference type="InterPro" id="IPR036457">
    <property type="entry name" value="PPM-type-like_dom_sf"/>
</dbReference>
<feature type="domain" description="PPM-type phosphatase" evidence="24">
    <location>
        <begin position="1"/>
        <end position="245"/>
    </location>
</feature>
<evidence type="ECO:0000256" key="1">
    <source>
        <dbReference type="ARBA" id="ARBA00001936"/>
    </source>
</evidence>
<dbReference type="Pfam" id="PF00481">
    <property type="entry name" value="PP2C"/>
    <property type="match status" value="1"/>
</dbReference>
<evidence type="ECO:0000256" key="5">
    <source>
        <dbReference type="ARBA" id="ARBA00013081"/>
    </source>
</evidence>
<dbReference type="PANTHER" id="PTHR13832:SF818">
    <property type="entry name" value="SD03870P"/>
    <property type="match status" value="1"/>
</dbReference>
<dbReference type="CDD" id="cd00143">
    <property type="entry name" value="PP2Cc"/>
    <property type="match status" value="1"/>
</dbReference>
<dbReference type="SUPFAM" id="SSF81606">
    <property type="entry name" value="PP2C-like"/>
    <property type="match status" value="1"/>
</dbReference>
<keyword evidence="13" id="KW-0464">Manganese</keyword>
<evidence type="ECO:0000256" key="2">
    <source>
        <dbReference type="ARBA" id="ARBA00001946"/>
    </source>
</evidence>
<evidence type="ECO:0000256" key="20">
    <source>
        <dbReference type="ARBA" id="ARBA00075701"/>
    </source>
</evidence>
<dbReference type="Gene3D" id="3.60.40.10">
    <property type="entry name" value="PPM-type phosphatase domain"/>
    <property type="match status" value="1"/>
</dbReference>
<keyword evidence="10 23" id="KW-0378">Hydrolase</keyword>
<evidence type="ECO:0000256" key="15">
    <source>
        <dbReference type="ARBA" id="ARBA00047761"/>
    </source>
</evidence>
<evidence type="ECO:0000259" key="24">
    <source>
        <dbReference type="PROSITE" id="PS51746"/>
    </source>
</evidence>
<comment type="catalytic activity">
    <reaction evidence="15">
        <text>O-phospho-L-seryl-[protein] + H2O = L-seryl-[protein] + phosphate</text>
        <dbReference type="Rhea" id="RHEA:20629"/>
        <dbReference type="Rhea" id="RHEA-COMP:9863"/>
        <dbReference type="Rhea" id="RHEA-COMP:11604"/>
        <dbReference type="ChEBI" id="CHEBI:15377"/>
        <dbReference type="ChEBI" id="CHEBI:29999"/>
        <dbReference type="ChEBI" id="CHEBI:43474"/>
        <dbReference type="ChEBI" id="CHEBI:83421"/>
        <dbReference type="EC" id="3.1.3.16"/>
    </reaction>
</comment>
<evidence type="ECO:0000256" key="22">
    <source>
        <dbReference type="ARBA" id="ARBA00079435"/>
    </source>
</evidence>
<keyword evidence="14" id="KW-0539">Nucleus</keyword>
<evidence type="ECO:0000256" key="17">
    <source>
        <dbReference type="ARBA" id="ARBA00063519"/>
    </source>
</evidence>
<dbReference type="GO" id="GO:0046872">
    <property type="term" value="F:metal ion binding"/>
    <property type="evidence" value="ECO:0007669"/>
    <property type="project" value="UniProtKB-KW"/>
</dbReference>
<reference evidence="25 26" key="1">
    <citation type="submission" date="2024-04" db="EMBL/GenBank/DDBJ databases">
        <authorList>
            <consortium name="Genoscope - CEA"/>
            <person name="William W."/>
        </authorList>
    </citation>
    <scope>NUCLEOTIDE SEQUENCE [LARGE SCALE GENOMIC DNA]</scope>
</reference>
<comment type="cofactor">
    <cofactor evidence="2">
        <name>Mg(2+)</name>
        <dbReference type="ChEBI" id="CHEBI:18420"/>
    </cofactor>
</comment>
<evidence type="ECO:0000256" key="23">
    <source>
        <dbReference type="RuleBase" id="RU003465"/>
    </source>
</evidence>
<keyword evidence="12 23" id="KW-0904">Protein phosphatase</keyword>
<evidence type="ECO:0000256" key="3">
    <source>
        <dbReference type="ARBA" id="ARBA00004123"/>
    </source>
</evidence>
<evidence type="ECO:0000256" key="9">
    <source>
        <dbReference type="ARBA" id="ARBA00022737"/>
    </source>
</evidence>
<evidence type="ECO:0000256" key="10">
    <source>
        <dbReference type="ARBA" id="ARBA00022801"/>
    </source>
</evidence>
<comment type="catalytic activity">
    <reaction evidence="16">
        <text>O-phospho-L-threonyl-[protein] + H2O = L-threonyl-[protein] + phosphate</text>
        <dbReference type="Rhea" id="RHEA:47004"/>
        <dbReference type="Rhea" id="RHEA-COMP:11060"/>
        <dbReference type="Rhea" id="RHEA-COMP:11605"/>
        <dbReference type="ChEBI" id="CHEBI:15377"/>
        <dbReference type="ChEBI" id="CHEBI:30013"/>
        <dbReference type="ChEBI" id="CHEBI:43474"/>
        <dbReference type="ChEBI" id="CHEBI:61977"/>
        <dbReference type="EC" id="3.1.3.16"/>
    </reaction>
</comment>
<evidence type="ECO:0000256" key="19">
    <source>
        <dbReference type="ARBA" id="ARBA00075580"/>
    </source>
</evidence>
<evidence type="ECO:0000256" key="12">
    <source>
        <dbReference type="ARBA" id="ARBA00022912"/>
    </source>
</evidence>
<name>A0AAV2HYB3_LYMST</name>
<dbReference type="AlphaFoldDB" id="A0AAV2HYB3"/>
<comment type="caution">
    <text evidence="25">The sequence shown here is derived from an EMBL/GenBank/DDBJ whole genome shotgun (WGS) entry which is preliminary data.</text>
</comment>
<comment type="similarity">
    <text evidence="23">Belongs to the PP2C family.</text>
</comment>
<dbReference type="InterPro" id="IPR015655">
    <property type="entry name" value="PP2C"/>
</dbReference>
<evidence type="ECO:0000256" key="8">
    <source>
        <dbReference type="ARBA" id="ARBA00022723"/>
    </source>
</evidence>
<organism evidence="25 26">
    <name type="scientific">Lymnaea stagnalis</name>
    <name type="common">Great pond snail</name>
    <name type="synonym">Helix stagnalis</name>
    <dbReference type="NCBI Taxonomy" id="6523"/>
    <lineage>
        <taxon>Eukaryota</taxon>
        <taxon>Metazoa</taxon>
        <taxon>Spiralia</taxon>
        <taxon>Lophotrochozoa</taxon>
        <taxon>Mollusca</taxon>
        <taxon>Gastropoda</taxon>
        <taxon>Heterobranchia</taxon>
        <taxon>Euthyneura</taxon>
        <taxon>Panpulmonata</taxon>
        <taxon>Hygrophila</taxon>
        <taxon>Lymnaeoidea</taxon>
        <taxon>Lymnaeidae</taxon>
        <taxon>Lymnaea</taxon>
    </lineage>
</organism>
<evidence type="ECO:0000256" key="18">
    <source>
        <dbReference type="ARBA" id="ARBA00070214"/>
    </source>
</evidence>
<comment type="subcellular location">
    <subcellularLocation>
        <location evidence="4">Cytoplasm</location>
    </subcellularLocation>
    <subcellularLocation>
        <location evidence="3">Nucleus</location>
    </subcellularLocation>
</comment>
<evidence type="ECO:0000256" key="13">
    <source>
        <dbReference type="ARBA" id="ARBA00023211"/>
    </source>
</evidence>
<dbReference type="PROSITE" id="PS51746">
    <property type="entry name" value="PPM_2"/>
    <property type="match status" value="1"/>
</dbReference>
<evidence type="ECO:0000256" key="16">
    <source>
        <dbReference type="ARBA" id="ARBA00048336"/>
    </source>
</evidence>
<dbReference type="GO" id="GO:0005634">
    <property type="term" value="C:nucleus"/>
    <property type="evidence" value="ECO:0007669"/>
    <property type="project" value="UniProtKB-SubCell"/>
</dbReference>
<evidence type="ECO:0000256" key="14">
    <source>
        <dbReference type="ARBA" id="ARBA00023242"/>
    </source>
</evidence>
<dbReference type="PROSITE" id="PS01032">
    <property type="entry name" value="PPM_1"/>
    <property type="match status" value="1"/>
</dbReference>
<evidence type="ECO:0000313" key="25">
    <source>
        <dbReference type="EMBL" id="CAL1537712.1"/>
    </source>
</evidence>
<dbReference type="EMBL" id="CAXITT010000272">
    <property type="protein sequence ID" value="CAL1537712.1"/>
    <property type="molecule type" value="Genomic_DNA"/>
</dbReference>
<evidence type="ECO:0000256" key="6">
    <source>
        <dbReference type="ARBA" id="ARBA00022490"/>
    </source>
</evidence>
<accession>A0AAV2HYB3</accession>
<comment type="subunit">
    <text evidence="17">Heterotrimer. Interacts with PAX1 and ARHGEF6 (or ARHGEF7).</text>
</comment>
<evidence type="ECO:0000256" key="11">
    <source>
        <dbReference type="ARBA" id="ARBA00022842"/>
    </source>
</evidence>
<evidence type="ECO:0000256" key="21">
    <source>
        <dbReference type="ARBA" id="ARBA00078590"/>
    </source>
</evidence>
<keyword evidence="26" id="KW-1185">Reference proteome</keyword>
<evidence type="ECO:0000256" key="4">
    <source>
        <dbReference type="ARBA" id="ARBA00004496"/>
    </source>
</evidence>
<keyword evidence="8" id="KW-0479">Metal-binding</keyword>
<sequence length="331" mass="36120">MEDKHVVIRDLNALYNLKDSPPQSYFAIFDGHGGVDAAMYAATHLHGHLVSDKLFHVDPATAMKHAYKTTDIKFLEKAKRENLRSGTTGISVLIRGSDLYLGWLGDSQAVLVCAGRPAQIMEPHKPEREDEKRRIEDLGGSVLFIGVWRVNGNISVSRAIGDATHKPFISSDADVKSIKLTGEEQFLVIACDGLWDVLTPAQVTQIVYDHVHSSPDGLDDVASLLVKAARDSGSSDNISVIVVFFQTSLTDPESVTDSSCLLNVTEHSDSAKDRSTKSTSVDPVVPKPTLSANEKVKTKNYKMGQSQTRSKGSIMKSISLYLSSAAHCWHS</sequence>
<dbReference type="InterPro" id="IPR000222">
    <property type="entry name" value="PP2C_BS"/>
</dbReference>
<dbReference type="GO" id="GO:0005737">
    <property type="term" value="C:cytoplasm"/>
    <property type="evidence" value="ECO:0007669"/>
    <property type="project" value="UniProtKB-SubCell"/>
</dbReference>
<gene>
    <name evidence="25" type="ORF">GSLYS_00011614001</name>
</gene>